<accession>A0A2T0MMR4</accession>
<keyword evidence="3" id="KW-1185">Reference proteome</keyword>
<dbReference type="InterPro" id="IPR043129">
    <property type="entry name" value="ATPase_NBD"/>
</dbReference>
<dbReference type="SUPFAM" id="SSF53067">
    <property type="entry name" value="Actin-like ATPase domain"/>
    <property type="match status" value="2"/>
</dbReference>
<dbReference type="InterPro" id="IPR036390">
    <property type="entry name" value="WH_DNA-bd_sf"/>
</dbReference>
<dbReference type="GO" id="GO:0016301">
    <property type="term" value="F:kinase activity"/>
    <property type="evidence" value="ECO:0007669"/>
    <property type="project" value="UniProtKB-KW"/>
</dbReference>
<organism evidence="2 3">
    <name type="scientific">Nonomuraea fuscirosea</name>
    <dbReference type="NCBI Taxonomy" id="1291556"/>
    <lineage>
        <taxon>Bacteria</taxon>
        <taxon>Bacillati</taxon>
        <taxon>Actinomycetota</taxon>
        <taxon>Actinomycetes</taxon>
        <taxon>Streptosporangiales</taxon>
        <taxon>Streptosporangiaceae</taxon>
        <taxon>Nonomuraea</taxon>
    </lineage>
</organism>
<comment type="similarity">
    <text evidence="1">Belongs to the ROK (NagC/XylR) family.</text>
</comment>
<comment type="caution">
    <text evidence="2">The sequence shown here is derived from an EMBL/GenBank/DDBJ whole genome shotgun (WGS) entry which is preliminary data.</text>
</comment>
<protein>
    <submittedName>
        <fullName evidence="2">Putative NBD/HSP70 family sugar kinase</fullName>
    </submittedName>
</protein>
<name>A0A2T0MMR4_9ACTN</name>
<keyword evidence="2" id="KW-0418">Kinase</keyword>
<sequence>MADPSQQLKTITFLIETAPRIGSKLTEVTASSAGARTQEQVRQRNLSEVLRRVHRDGMVSRAALGRSTGLNRSTIMDLTAELAAAGLVREGVPVGRGQAGRPSIVVMPEQGTLYGLAFDVAVDRLVAARVGLGGRVLERREAVRARAGVDLGDVVGVLAAFGRELVAGAGPDALCVGVGASYCGMIRRADGMVRYGPQLGWVDQAFGAELAAGLGLGLAVEVGNEAHLGAIAEHVRGVGSGVGDLIYLHGDVGVGGGIIVGGELLDGDGGYGCELGHMLVNPFDGRPCLCGSRGCLEAEVGEEALLEYAGRSGELVGREGIRAVVGLAGAGDDRARDAVDRVGDWLGVGVVNLINLFNPALVVFGGMLRDVYPGVAACVRARIDAHVLPVSREPVRLAVTALGDDTTLAGAAELAFARLLDDPLRTLAALRRPVPSRVRG</sequence>
<evidence type="ECO:0000313" key="3">
    <source>
        <dbReference type="Proteomes" id="UP000238312"/>
    </source>
</evidence>
<reference evidence="2 3" key="1">
    <citation type="submission" date="2018-03" db="EMBL/GenBank/DDBJ databases">
        <title>Genomic Encyclopedia of Type Strains, Phase III (KMG-III): the genomes of soil and plant-associated and newly described type strains.</title>
        <authorList>
            <person name="Whitman W."/>
        </authorList>
    </citation>
    <scope>NUCLEOTIDE SEQUENCE [LARGE SCALE GENOMIC DNA]</scope>
    <source>
        <strain evidence="2 3">CGMCC 4.7104</strain>
    </source>
</reference>
<evidence type="ECO:0000313" key="2">
    <source>
        <dbReference type="EMBL" id="PRX59128.1"/>
    </source>
</evidence>
<dbReference type="PANTHER" id="PTHR18964">
    <property type="entry name" value="ROK (REPRESSOR, ORF, KINASE) FAMILY"/>
    <property type="match status" value="1"/>
</dbReference>
<keyword evidence="2" id="KW-0808">Transferase</keyword>
<dbReference type="AlphaFoldDB" id="A0A2T0MMR4"/>
<dbReference type="Proteomes" id="UP000238312">
    <property type="component" value="Unassembled WGS sequence"/>
</dbReference>
<dbReference type="Pfam" id="PF00480">
    <property type="entry name" value="ROK"/>
    <property type="match status" value="1"/>
</dbReference>
<dbReference type="Gene3D" id="3.30.420.40">
    <property type="match status" value="2"/>
</dbReference>
<proteinExistence type="inferred from homology"/>
<gene>
    <name evidence="2" type="ORF">B0I32_121232</name>
</gene>
<dbReference type="EMBL" id="PVNG01000021">
    <property type="protein sequence ID" value="PRX59128.1"/>
    <property type="molecule type" value="Genomic_DNA"/>
</dbReference>
<dbReference type="InterPro" id="IPR000600">
    <property type="entry name" value="ROK"/>
</dbReference>
<dbReference type="Gene3D" id="1.10.10.10">
    <property type="entry name" value="Winged helix-like DNA-binding domain superfamily/Winged helix DNA-binding domain"/>
    <property type="match status" value="1"/>
</dbReference>
<dbReference type="InterPro" id="IPR036388">
    <property type="entry name" value="WH-like_DNA-bd_sf"/>
</dbReference>
<evidence type="ECO:0000256" key="1">
    <source>
        <dbReference type="ARBA" id="ARBA00006479"/>
    </source>
</evidence>
<dbReference type="SUPFAM" id="SSF46785">
    <property type="entry name" value="Winged helix' DNA-binding domain"/>
    <property type="match status" value="1"/>
</dbReference>
<dbReference type="PANTHER" id="PTHR18964:SF149">
    <property type="entry name" value="BIFUNCTIONAL UDP-N-ACETYLGLUCOSAMINE 2-EPIMERASE_N-ACETYLMANNOSAMINE KINASE"/>
    <property type="match status" value="1"/>
</dbReference>